<keyword evidence="4" id="KW-0804">Transcription</keyword>
<keyword evidence="2" id="KW-0805">Transcription regulation</keyword>
<dbReference type="Proteomes" id="UP001215151">
    <property type="component" value="Unassembled WGS sequence"/>
</dbReference>
<evidence type="ECO:0000313" key="8">
    <source>
        <dbReference type="Proteomes" id="UP001215151"/>
    </source>
</evidence>
<dbReference type="CDD" id="cd12148">
    <property type="entry name" value="fungal_TF_MHR"/>
    <property type="match status" value="1"/>
</dbReference>
<name>A0AAD7X520_9APHY</name>
<dbReference type="GO" id="GO:0006351">
    <property type="term" value="P:DNA-templated transcription"/>
    <property type="evidence" value="ECO:0007669"/>
    <property type="project" value="InterPro"/>
</dbReference>
<evidence type="ECO:0000259" key="6">
    <source>
        <dbReference type="Pfam" id="PF04082"/>
    </source>
</evidence>
<sequence length="398" mass="44436">MRMALDLGLHRALEKLADADGAKKRSEEEERNLVVSARIWLCLYWFDHQMSLGTGRPIVLRDESSIRHCRLLLSHPMASPTDVRLISQVELIAQKTQIYETLSPLNGQVNHNTLSFIRRANIALDKWYADCDELHRQTMDEEALPRKILVGELHYAKLWLVCVALRGVSWDKMPFEQRELAFQAKDAASNCLSNLLDSHTYRAALRYAVHDTLVMAAFSGLFLLKMANLFPAELDLGQITVQVEQLAQLLSDVAAERYALTLRIMLANLRRKVGLPPAWRPRRPWWAWRDAPGRRGPGRGDDGPAAAVVHRPEHRAPAAVHGRGGRRVGARPAHVQPGVDPALAPGTVVYGSLTGVVRVHVQSLTDLGLPQNGSDGIFLNVGHTNGWMGDFPPMPEAW</sequence>
<evidence type="ECO:0000256" key="1">
    <source>
        <dbReference type="ARBA" id="ARBA00004123"/>
    </source>
</evidence>
<evidence type="ECO:0000313" key="7">
    <source>
        <dbReference type="EMBL" id="KAJ8463476.1"/>
    </source>
</evidence>
<accession>A0AAD7X520</accession>
<comment type="caution">
    <text evidence="7">The sequence shown here is derived from an EMBL/GenBank/DDBJ whole genome shotgun (WGS) entry which is preliminary data.</text>
</comment>
<keyword evidence="5" id="KW-0539">Nucleus</keyword>
<dbReference type="PANTHER" id="PTHR31845">
    <property type="entry name" value="FINGER DOMAIN PROTEIN, PUTATIVE-RELATED"/>
    <property type="match status" value="1"/>
</dbReference>
<keyword evidence="3" id="KW-0238">DNA-binding</keyword>
<reference evidence="7" key="1">
    <citation type="submission" date="2022-11" db="EMBL/GenBank/DDBJ databases">
        <title>Genome Sequence of Cubamyces cubensis.</title>
        <authorList>
            <person name="Buettner E."/>
        </authorList>
    </citation>
    <scope>NUCLEOTIDE SEQUENCE</scope>
    <source>
        <strain evidence="7">MPL-01</strain>
    </source>
</reference>
<evidence type="ECO:0000256" key="5">
    <source>
        <dbReference type="ARBA" id="ARBA00023242"/>
    </source>
</evidence>
<dbReference type="GO" id="GO:0000981">
    <property type="term" value="F:DNA-binding transcription factor activity, RNA polymerase II-specific"/>
    <property type="evidence" value="ECO:0007669"/>
    <property type="project" value="TreeGrafter"/>
</dbReference>
<organism evidence="7 8">
    <name type="scientific">Trametes cubensis</name>
    <dbReference type="NCBI Taxonomy" id="1111947"/>
    <lineage>
        <taxon>Eukaryota</taxon>
        <taxon>Fungi</taxon>
        <taxon>Dikarya</taxon>
        <taxon>Basidiomycota</taxon>
        <taxon>Agaricomycotina</taxon>
        <taxon>Agaricomycetes</taxon>
        <taxon>Polyporales</taxon>
        <taxon>Polyporaceae</taxon>
        <taxon>Trametes</taxon>
    </lineage>
</organism>
<dbReference type="AlphaFoldDB" id="A0AAD7X520"/>
<dbReference type="Pfam" id="PF04082">
    <property type="entry name" value="Fungal_trans"/>
    <property type="match status" value="1"/>
</dbReference>
<dbReference type="InterPro" id="IPR007219">
    <property type="entry name" value="XnlR_reg_dom"/>
</dbReference>
<keyword evidence="8" id="KW-1185">Reference proteome</keyword>
<dbReference type="EMBL" id="JAPEVG010000392">
    <property type="protein sequence ID" value="KAJ8463476.1"/>
    <property type="molecule type" value="Genomic_DNA"/>
</dbReference>
<dbReference type="GO" id="GO:0008270">
    <property type="term" value="F:zinc ion binding"/>
    <property type="evidence" value="ECO:0007669"/>
    <property type="project" value="InterPro"/>
</dbReference>
<dbReference type="GO" id="GO:0005634">
    <property type="term" value="C:nucleus"/>
    <property type="evidence" value="ECO:0007669"/>
    <property type="project" value="UniProtKB-SubCell"/>
</dbReference>
<proteinExistence type="predicted"/>
<evidence type="ECO:0000256" key="4">
    <source>
        <dbReference type="ARBA" id="ARBA00023163"/>
    </source>
</evidence>
<dbReference type="InterPro" id="IPR051089">
    <property type="entry name" value="prtT"/>
</dbReference>
<gene>
    <name evidence="7" type="ORF">ONZ51_g10230</name>
</gene>
<comment type="subcellular location">
    <subcellularLocation>
        <location evidence="1">Nucleus</location>
    </subcellularLocation>
</comment>
<protein>
    <recommendedName>
        <fullName evidence="6">Xylanolytic transcriptional activator regulatory domain-containing protein</fullName>
    </recommendedName>
</protein>
<evidence type="ECO:0000256" key="2">
    <source>
        <dbReference type="ARBA" id="ARBA00023015"/>
    </source>
</evidence>
<dbReference type="PANTHER" id="PTHR31845:SF17">
    <property type="entry name" value="ZN(II)2CYS6 TRANSCRIPTION FACTOR (EUROFUNG)"/>
    <property type="match status" value="1"/>
</dbReference>
<feature type="domain" description="Xylanolytic transcriptional activator regulatory" evidence="6">
    <location>
        <begin position="1"/>
        <end position="63"/>
    </location>
</feature>
<dbReference type="GO" id="GO:0000976">
    <property type="term" value="F:transcription cis-regulatory region binding"/>
    <property type="evidence" value="ECO:0007669"/>
    <property type="project" value="TreeGrafter"/>
</dbReference>
<evidence type="ECO:0000256" key="3">
    <source>
        <dbReference type="ARBA" id="ARBA00023125"/>
    </source>
</evidence>